<reference evidence="1" key="1">
    <citation type="journal article" date="2014" name="Front. Microbiol.">
        <title>High frequency of phylogenetically diverse reductive dehalogenase-homologous genes in deep subseafloor sedimentary metagenomes.</title>
        <authorList>
            <person name="Kawai M."/>
            <person name="Futagami T."/>
            <person name="Toyoda A."/>
            <person name="Takaki Y."/>
            <person name="Nishi S."/>
            <person name="Hori S."/>
            <person name="Arai W."/>
            <person name="Tsubouchi T."/>
            <person name="Morono Y."/>
            <person name="Uchiyama I."/>
            <person name="Ito T."/>
            <person name="Fujiyama A."/>
            <person name="Inagaki F."/>
            <person name="Takami H."/>
        </authorList>
    </citation>
    <scope>NUCLEOTIDE SEQUENCE</scope>
    <source>
        <strain evidence="1">Expedition CK06-06</strain>
    </source>
</reference>
<name>X0W150_9ZZZZ</name>
<dbReference type="Gene3D" id="3.75.10.10">
    <property type="entry name" value="L-arginine/glycine Amidinotransferase, Chain A"/>
    <property type="match status" value="1"/>
</dbReference>
<feature type="non-terminal residue" evidence="1">
    <location>
        <position position="1"/>
    </location>
</feature>
<accession>X0W150</accession>
<dbReference type="PANTHER" id="PTHR47271:SF2">
    <property type="entry name" value="ARGININE DEIMINASE"/>
    <property type="match status" value="1"/>
</dbReference>
<gene>
    <name evidence="1" type="ORF">S01H1_54580</name>
</gene>
<evidence type="ECO:0000313" key="1">
    <source>
        <dbReference type="EMBL" id="GAG18393.1"/>
    </source>
</evidence>
<dbReference type="PANTHER" id="PTHR47271">
    <property type="entry name" value="ARGININE DEIMINASE"/>
    <property type="match status" value="1"/>
</dbReference>
<dbReference type="Pfam" id="PF02274">
    <property type="entry name" value="ADI"/>
    <property type="match status" value="1"/>
</dbReference>
<organism evidence="1">
    <name type="scientific">marine sediment metagenome</name>
    <dbReference type="NCBI Taxonomy" id="412755"/>
    <lineage>
        <taxon>unclassified sequences</taxon>
        <taxon>metagenomes</taxon>
        <taxon>ecological metagenomes</taxon>
    </lineage>
</organism>
<dbReference type="EMBL" id="BARS01035427">
    <property type="protein sequence ID" value="GAG18393.1"/>
    <property type="molecule type" value="Genomic_DNA"/>
</dbReference>
<evidence type="ECO:0008006" key="2">
    <source>
        <dbReference type="Google" id="ProtNLM"/>
    </source>
</evidence>
<dbReference type="SUPFAM" id="SSF55909">
    <property type="entry name" value="Pentein"/>
    <property type="match status" value="1"/>
</dbReference>
<sequence>ALAHTYRDAGVAVQYVQPDETPPPNQMFVADLMFMTPEGTIVGRPASTVRAGEERFVARRLAALGIPILRSVRGTGTFEGADAAWIDPQTVLLATGLRTNAEGARQVGSLLKEMGVEVVQVGLPYGAMHLMGQLRFADHDLAIAWPGRVPYGAVETLRGSGYEVFFLPSEEEAVRGFALNFVTLAPRRILMAAGNPVTQAVYEKAGITCHTVEVDELLKAAGGIGCLTGILEREQGK</sequence>
<proteinExistence type="predicted"/>
<dbReference type="GO" id="GO:0016990">
    <property type="term" value="F:arginine deiminase activity"/>
    <property type="evidence" value="ECO:0007669"/>
    <property type="project" value="TreeGrafter"/>
</dbReference>
<dbReference type="AlphaFoldDB" id="X0W150"/>
<dbReference type="GO" id="GO:0019546">
    <property type="term" value="P:L-arginine deiminase pathway"/>
    <property type="evidence" value="ECO:0007669"/>
    <property type="project" value="TreeGrafter"/>
</dbReference>
<protein>
    <recommendedName>
        <fullName evidence="2">Amidinotransferase</fullName>
    </recommendedName>
</protein>
<comment type="caution">
    <text evidence="1">The sequence shown here is derived from an EMBL/GenBank/DDBJ whole genome shotgun (WGS) entry which is preliminary data.</text>
</comment>